<feature type="transmembrane region" description="Helical" evidence="1">
    <location>
        <begin position="197"/>
        <end position="218"/>
    </location>
</feature>
<comment type="caution">
    <text evidence="2">The sequence shown here is derived from an EMBL/GenBank/DDBJ whole genome shotgun (WGS) entry which is preliminary data.</text>
</comment>
<dbReference type="EMBL" id="VLLK01000001">
    <property type="protein sequence ID" value="TWJ09469.1"/>
    <property type="molecule type" value="Genomic_DNA"/>
</dbReference>
<keyword evidence="1" id="KW-0812">Transmembrane</keyword>
<dbReference type="STRING" id="476157.GCA_001663155_02249"/>
<evidence type="ECO:0000313" key="3">
    <source>
        <dbReference type="Proteomes" id="UP000320547"/>
    </source>
</evidence>
<feature type="transmembrane region" description="Helical" evidence="1">
    <location>
        <begin position="111"/>
        <end position="131"/>
    </location>
</feature>
<organism evidence="2 3">
    <name type="scientific">Altererythrobacter ishigakiensis</name>
    <dbReference type="NCBI Taxonomy" id="476157"/>
    <lineage>
        <taxon>Bacteria</taxon>
        <taxon>Pseudomonadati</taxon>
        <taxon>Pseudomonadota</taxon>
        <taxon>Alphaproteobacteria</taxon>
        <taxon>Sphingomonadales</taxon>
        <taxon>Erythrobacteraceae</taxon>
        <taxon>Altererythrobacter</taxon>
    </lineage>
</organism>
<feature type="transmembrane region" description="Helical" evidence="1">
    <location>
        <begin position="143"/>
        <end position="159"/>
    </location>
</feature>
<evidence type="ECO:0000256" key="1">
    <source>
        <dbReference type="SAM" id="Phobius"/>
    </source>
</evidence>
<protein>
    <submittedName>
        <fullName evidence="2">Uncharacterized protein</fullName>
    </submittedName>
</protein>
<reference evidence="2 3" key="1">
    <citation type="submission" date="2019-07" db="EMBL/GenBank/DDBJ databases">
        <title>Genomic Encyclopedia of Archaeal and Bacterial Type Strains, Phase II (KMG-II): from individual species to whole genera.</title>
        <authorList>
            <person name="Goeker M."/>
        </authorList>
    </citation>
    <scope>NUCLEOTIDE SEQUENCE [LARGE SCALE GENOMIC DNA]</scope>
    <source>
        <strain evidence="2 3">ATCC BAA-2084</strain>
    </source>
</reference>
<accession>A0A562UV24</accession>
<gene>
    <name evidence="2" type="ORF">JN10_1104</name>
</gene>
<feature type="transmembrane region" description="Helical" evidence="1">
    <location>
        <begin position="79"/>
        <end position="99"/>
    </location>
</feature>
<keyword evidence="1" id="KW-0472">Membrane</keyword>
<name>A0A562UV24_9SPHN</name>
<feature type="transmembrane region" description="Helical" evidence="1">
    <location>
        <begin position="47"/>
        <end position="67"/>
    </location>
</feature>
<feature type="transmembrane region" description="Helical" evidence="1">
    <location>
        <begin position="13"/>
        <end position="35"/>
    </location>
</feature>
<keyword evidence="3" id="KW-1185">Reference proteome</keyword>
<dbReference type="RefSeq" id="WP_067601250.1">
    <property type="nucleotide sequence ID" value="NZ_CP015963.1"/>
</dbReference>
<feature type="transmembrane region" description="Helical" evidence="1">
    <location>
        <begin position="165"/>
        <end position="185"/>
    </location>
</feature>
<dbReference type="AlphaFoldDB" id="A0A562UV24"/>
<sequence>MDTTVGHKRGNELLAKIALAILLFSIGAFALKAIMEPERLVRYTPLVILHGVTMIAWMGVFAFQARLAAYANLARHRNLGWWSPLVVTAMVASGMTVSWNLSQEFDRYEVLIGNVGIFATFIPLYIGAILFARSHRAAEHRQAMLLGNLALLGPAYARVFDAFDLPEFTAGPLQFILVPALAILLDKVSRGHVAKSTWWMLAFYFGVLIATVVAFLQVSPPI</sequence>
<keyword evidence="1" id="KW-1133">Transmembrane helix</keyword>
<proteinExistence type="predicted"/>
<evidence type="ECO:0000313" key="2">
    <source>
        <dbReference type="EMBL" id="TWJ09469.1"/>
    </source>
</evidence>
<dbReference type="OrthoDB" id="648493at2"/>
<dbReference type="Proteomes" id="UP000320547">
    <property type="component" value="Unassembled WGS sequence"/>
</dbReference>